<dbReference type="Proteomes" id="UP000269221">
    <property type="component" value="Unassembled WGS sequence"/>
</dbReference>
<organism evidence="2 3">
    <name type="scientific">Hirundo rustica rustica</name>
    <dbReference type="NCBI Taxonomy" id="333673"/>
    <lineage>
        <taxon>Eukaryota</taxon>
        <taxon>Metazoa</taxon>
        <taxon>Chordata</taxon>
        <taxon>Craniata</taxon>
        <taxon>Vertebrata</taxon>
        <taxon>Euteleostomi</taxon>
        <taxon>Archelosauria</taxon>
        <taxon>Archosauria</taxon>
        <taxon>Dinosauria</taxon>
        <taxon>Saurischia</taxon>
        <taxon>Theropoda</taxon>
        <taxon>Coelurosauria</taxon>
        <taxon>Aves</taxon>
        <taxon>Neognathae</taxon>
        <taxon>Neoaves</taxon>
        <taxon>Telluraves</taxon>
        <taxon>Australaves</taxon>
        <taxon>Passeriformes</taxon>
        <taxon>Sylvioidea</taxon>
        <taxon>Hirundinidae</taxon>
        <taxon>Hirundo</taxon>
    </lineage>
</organism>
<name>A0A3M0K545_HIRRU</name>
<evidence type="ECO:0000313" key="3">
    <source>
        <dbReference type="Proteomes" id="UP000269221"/>
    </source>
</evidence>
<feature type="region of interest" description="Disordered" evidence="1">
    <location>
        <begin position="1"/>
        <end position="24"/>
    </location>
</feature>
<proteinExistence type="predicted"/>
<accession>A0A3M0K545</accession>
<sequence length="98" mass="10549">MGGSVLAEEHPKLSPEEATGDQLSCPGYTEAIPGWTGIVPVQQKVKDIDIKHQESDGLKAAFTALDGKFSKATSRDEGIKAIKKATSWEFYPNLGTTK</sequence>
<comment type="caution">
    <text evidence="2">The sequence shown here is derived from an EMBL/GenBank/DDBJ whole genome shotgun (WGS) entry which is preliminary data.</text>
</comment>
<dbReference type="AlphaFoldDB" id="A0A3M0K545"/>
<reference evidence="2 3" key="1">
    <citation type="submission" date="2018-07" db="EMBL/GenBank/DDBJ databases">
        <title>A high quality draft genome assembly of the barn swallow (H. rustica rustica).</title>
        <authorList>
            <person name="Formenti G."/>
            <person name="Chiara M."/>
            <person name="Poveda L."/>
            <person name="Francoijs K.-J."/>
            <person name="Bonisoli-Alquati A."/>
            <person name="Canova L."/>
            <person name="Gianfranceschi L."/>
            <person name="Horner D.S."/>
            <person name="Saino N."/>
        </authorList>
    </citation>
    <scope>NUCLEOTIDE SEQUENCE [LARGE SCALE GENOMIC DNA]</scope>
    <source>
        <strain evidence="2">Chelidonia</strain>
        <tissue evidence="2">Blood</tissue>
    </source>
</reference>
<evidence type="ECO:0000256" key="1">
    <source>
        <dbReference type="SAM" id="MobiDB-lite"/>
    </source>
</evidence>
<keyword evidence="3" id="KW-1185">Reference proteome</keyword>
<dbReference type="EMBL" id="QRBI01000117">
    <property type="protein sequence ID" value="RMC08208.1"/>
    <property type="molecule type" value="Genomic_DNA"/>
</dbReference>
<gene>
    <name evidence="2" type="ORF">DUI87_14449</name>
</gene>
<evidence type="ECO:0000313" key="2">
    <source>
        <dbReference type="EMBL" id="RMC08208.1"/>
    </source>
</evidence>
<protein>
    <submittedName>
        <fullName evidence="2">Uncharacterized protein</fullName>
    </submittedName>
</protein>